<sequence length="381" mass="43010">MPIATKTYPITPFDRPAPTTEDLHWADLTELPLDLFYHAKGRTQLVERVKHALEVDDLGFWSVTNAGFSDGEIDHQFAISQAFFNLPIEEKKSNAIDAKNGGYLGYRAPYERTIADTDVLDNMELVNIPKYTDDYKGYPRHDIFKAHEAVIAEFHRKCWHQIAKPLFVLFALAMELPENYFVERHEYGKPSQDHLRYMQYHPRTPEDDVKCNNLWSWAHTDYGSLTLLFSQTVSGLQVKFSDGSYRDVKYKKGSVVVNIADTLSFMTKGYLRSTIHRVTVPPGIQSSIHRVGVLYGCRPNDNVPVITAPSPLLERLGLISDADRNAKEEDAVTAGEYVAARVKAVHGRNTYGTAPGTKFKHKNLEVLENFADTSSGKKGAI</sequence>
<reference evidence="3 4" key="2">
    <citation type="journal article" date="2018" name="Proc. Natl. Acad. Sci.">
        <title>RNAi is a critical determinant of centromere evolution in closely related fungi.</title>
        <authorList>
            <person name="Yadav V."/>
            <person name="Sun S."/>
            <person name="Billmyre R.B."/>
            <person name="Thimmappa B.C."/>
            <person name="Shea T."/>
            <person name="Lintner R."/>
            <person name="Bakkeren G."/>
            <person name="Cuomo C.A."/>
            <person name="Heitman J."/>
            <person name="Sanyal K."/>
        </authorList>
    </citation>
    <scope>NUCLEOTIDE SEQUENCE [LARGE SCALE GENOMIC DNA]</scope>
    <source>
        <strain evidence="3 4">R265</strain>
    </source>
</reference>
<evidence type="ECO:0000313" key="3">
    <source>
        <dbReference type="EMBL" id="KGB77162.1"/>
    </source>
</evidence>
<dbReference type="Pfam" id="PF14226">
    <property type="entry name" value="DIOX_N"/>
    <property type="match status" value="1"/>
</dbReference>
<evidence type="ECO:0000313" key="4">
    <source>
        <dbReference type="Proteomes" id="UP000029445"/>
    </source>
</evidence>
<dbReference type="SUPFAM" id="SSF51197">
    <property type="entry name" value="Clavaminate synthase-like"/>
    <property type="match status" value="1"/>
</dbReference>
<dbReference type="OrthoDB" id="406156at2759"/>
<dbReference type="InterPro" id="IPR005123">
    <property type="entry name" value="Oxoglu/Fe-dep_dioxygenase_dom"/>
</dbReference>
<dbReference type="STRING" id="294750.A0A095C9P8"/>
<dbReference type="Proteomes" id="UP000029445">
    <property type="component" value="Chromosome 1"/>
</dbReference>
<protein>
    <recommendedName>
        <fullName evidence="2">Fe2OG dioxygenase domain-containing protein</fullName>
    </recommendedName>
</protein>
<feature type="domain" description="Fe2OG dioxygenase" evidence="2">
    <location>
        <begin position="191"/>
        <end position="299"/>
    </location>
</feature>
<keyword evidence="1" id="KW-0560">Oxidoreductase</keyword>
<dbReference type="PROSITE" id="PS51471">
    <property type="entry name" value="FE2OG_OXY"/>
    <property type="match status" value="1"/>
</dbReference>
<dbReference type="GO" id="GO:0046872">
    <property type="term" value="F:metal ion binding"/>
    <property type="evidence" value="ECO:0007669"/>
    <property type="project" value="UniProtKB-KW"/>
</dbReference>
<organism evidence="3 4">
    <name type="scientific">Cryptococcus deuterogattii (strain R265)</name>
    <name type="common">Cryptococcus gattii VGII (strain R265)</name>
    <dbReference type="NCBI Taxonomy" id="294750"/>
    <lineage>
        <taxon>Eukaryota</taxon>
        <taxon>Fungi</taxon>
        <taxon>Dikarya</taxon>
        <taxon>Basidiomycota</taxon>
        <taxon>Agaricomycotina</taxon>
        <taxon>Tremellomycetes</taxon>
        <taxon>Tremellales</taxon>
        <taxon>Cryptococcaceae</taxon>
        <taxon>Cryptococcus</taxon>
        <taxon>Cryptococcus gattii species complex</taxon>
    </lineage>
</organism>
<keyword evidence="4" id="KW-1185">Reference proteome</keyword>
<dbReference type="PANTHER" id="PTHR47990">
    <property type="entry name" value="2-OXOGLUTARATE (2OG) AND FE(II)-DEPENDENT OXYGENASE SUPERFAMILY PROTEIN-RELATED"/>
    <property type="match status" value="1"/>
</dbReference>
<dbReference type="VEuPathDB" id="FungiDB:CNBG_3000"/>
<dbReference type="FunFam" id="2.60.120.330:FF:000040">
    <property type="entry name" value="Chromosome 21, whole genome shotgun sequence"/>
    <property type="match status" value="1"/>
</dbReference>
<dbReference type="KEGG" id="cdeu:CNBG_3000"/>
<comment type="similarity">
    <text evidence="1">Belongs to the iron/ascorbate-dependent oxidoreductase family.</text>
</comment>
<evidence type="ECO:0000259" key="2">
    <source>
        <dbReference type="PROSITE" id="PS51471"/>
    </source>
</evidence>
<dbReference type="Gene3D" id="2.60.120.330">
    <property type="entry name" value="B-lactam Antibiotic, Isopenicillin N Synthase, Chain"/>
    <property type="match status" value="1"/>
</dbReference>
<keyword evidence="1" id="KW-0408">Iron</keyword>
<dbReference type="InterPro" id="IPR026992">
    <property type="entry name" value="DIOX_N"/>
</dbReference>
<proteinExistence type="inferred from homology"/>
<dbReference type="InterPro" id="IPR050231">
    <property type="entry name" value="Iron_ascorbate_oxido_reductase"/>
</dbReference>
<gene>
    <name evidence="3" type="ORF">CNBG_3000</name>
</gene>
<dbReference type="InterPro" id="IPR027443">
    <property type="entry name" value="IPNS-like_sf"/>
</dbReference>
<name>A0A095C9P8_CRYD2</name>
<dbReference type="RefSeq" id="XP_062882993.1">
    <property type="nucleotide sequence ID" value="XM_063027038.1"/>
</dbReference>
<dbReference type="GeneID" id="88179312"/>
<dbReference type="HOGENOM" id="CLU_010119_10_0_1"/>
<keyword evidence="1" id="KW-0479">Metal-binding</keyword>
<evidence type="ECO:0000256" key="1">
    <source>
        <dbReference type="RuleBase" id="RU003682"/>
    </source>
</evidence>
<dbReference type="GO" id="GO:0016491">
    <property type="term" value="F:oxidoreductase activity"/>
    <property type="evidence" value="ECO:0007669"/>
    <property type="project" value="UniProtKB-KW"/>
</dbReference>
<accession>A0A095C9P8</accession>
<dbReference type="AlphaFoldDB" id="A0A095C9P8"/>
<dbReference type="InterPro" id="IPR044861">
    <property type="entry name" value="IPNS-like_FE2OG_OXY"/>
</dbReference>
<dbReference type="OMA" id="GEWKYVP"/>
<reference evidence="3 4" key="1">
    <citation type="journal article" date="2011" name="MBio">
        <title>Genome variation in Cryptococcus gattii, an emerging pathogen of immunocompetent hosts.</title>
        <authorList>
            <person name="D'Souza C.A."/>
            <person name="Kronstad J.W."/>
            <person name="Taylor G."/>
            <person name="Warren R."/>
            <person name="Yuen M."/>
            <person name="Hu G."/>
            <person name="Jung W.H."/>
            <person name="Sham A."/>
            <person name="Kidd S.E."/>
            <person name="Tangen K."/>
            <person name="Lee N."/>
            <person name="Zeilmaker T."/>
            <person name="Sawkins J."/>
            <person name="McVicker G."/>
            <person name="Shah S."/>
            <person name="Gnerre S."/>
            <person name="Griggs A."/>
            <person name="Zeng Q."/>
            <person name="Bartlett K."/>
            <person name="Li W."/>
            <person name="Wang X."/>
            <person name="Heitman J."/>
            <person name="Stajich J.E."/>
            <person name="Fraser J.A."/>
            <person name="Meyer W."/>
            <person name="Carter D."/>
            <person name="Schein J."/>
            <person name="Krzywinski M."/>
            <person name="Kwon-Chung K.J."/>
            <person name="Varma A."/>
            <person name="Wang J."/>
            <person name="Brunham R."/>
            <person name="Fyfe M."/>
            <person name="Ouellette B.F."/>
            <person name="Siddiqui A."/>
            <person name="Marra M."/>
            <person name="Jones S."/>
            <person name="Holt R."/>
            <person name="Birren B.W."/>
            <person name="Galagan J.E."/>
            <person name="Cuomo C.A."/>
        </authorList>
    </citation>
    <scope>NUCLEOTIDE SEQUENCE [LARGE SCALE GENOMIC DNA]</scope>
    <source>
        <strain evidence="3 4">R265</strain>
    </source>
</reference>
<dbReference type="EMBL" id="CP025759">
    <property type="protein sequence ID" value="KGB77162.1"/>
    <property type="molecule type" value="Genomic_DNA"/>
</dbReference>
<dbReference type="Pfam" id="PF03171">
    <property type="entry name" value="2OG-FeII_Oxy"/>
    <property type="match status" value="1"/>
</dbReference>